<dbReference type="InterPro" id="IPR036890">
    <property type="entry name" value="HATPase_C_sf"/>
</dbReference>
<dbReference type="InterPro" id="IPR003594">
    <property type="entry name" value="HATPase_dom"/>
</dbReference>
<dbReference type="PANTHER" id="PTHR35526:SF3">
    <property type="entry name" value="ANTI-SIGMA-F FACTOR RSBW"/>
    <property type="match status" value="1"/>
</dbReference>
<feature type="domain" description="Histidine kinase/HSP90-like ATPase" evidence="2">
    <location>
        <begin position="16"/>
        <end position="126"/>
    </location>
</feature>
<dbReference type="PANTHER" id="PTHR35526">
    <property type="entry name" value="ANTI-SIGMA-F FACTOR RSBW-RELATED"/>
    <property type="match status" value="1"/>
</dbReference>
<keyword evidence="4" id="KW-1185">Reference proteome</keyword>
<reference evidence="3 4" key="1">
    <citation type="submission" date="2019-03" db="EMBL/GenBank/DDBJ databases">
        <title>Draft genome sequences of novel Actinobacteria.</title>
        <authorList>
            <person name="Sahin N."/>
            <person name="Ay H."/>
            <person name="Saygin H."/>
        </authorList>
    </citation>
    <scope>NUCLEOTIDE SEQUENCE [LARGE SCALE GENOMIC DNA]</scope>
    <source>
        <strain evidence="3 4">DSM 41900</strain>
    </source>
</reference>
<keyword evidence="3" id="KW-0547">Nucleotide-binding</keyword>
<name>A0A4R4TGL3_9ACTN</name>
<evidence type="ECO:0000313" key="3">
    <source>
        <dbReference type="EMBL" id="TDC74093.1"/>
    </source>
</evidence>
<proteinExistence type="predicted"/>
<dbReference type="EMBL" id="SMKI01000164">
    <property type="protein sequence ID" value="TDC74093.1"/>
    <property type="molecule type" value="Genomic_DNA"/>
</dbReference>
<sequence>MIQPIRSYWLTAPNAVDTAKLARDHVVRLLDHTGHGALADNAQLLTSEIVTNVFSHTDVPFVTVETVIDARRVLVATYDESERHPMARRADDAASANENGRGLLLVELLAADWGVAASPLGKRVWFELS</sequence>
<protein>
    <submittedName>
        <fullName evidence="3">ATP-binding protein</fullName>
    </submittedName>
</protein>
<dbReference type="AlphaFoldDB" id="A0A4R4TGL3"/>
<keyword evidence="1" id="KW-0723">Serine/threonine-protein kinase</keyword>
<dbReference type="Gene3D" id="3.30.565.10">
    <property type="entry name" value="Histidine kinase-like ATPase, C-terminal domain"/>
    <property type="match status" value="1"/>
</dbReference>
<dbReference type="InterPro" id="IPR050267">
    <property type="entry name" value="Anti-sigma-factor_SerPK"/>
</dbReference>
<comment type="caution">
    <text evidence="3">The sequence shown here is derived from an EMBL/GenBank/DDBJ whole genome shotgun (WGS) entry which is preliminary data.</text>
</comment>
<gene>
    <name evidence="3" type="ORF">E1283_16930</name>
</gene>
<evidence type="ECO:0000259" key="2">
    <source>
        <dbReference type="Pfam" id="PF13581"/>
    </source>
</evidence>
<evidence type="ECO:0000313" key="4">
    <source>
        <dbReference type="Proteomes" id="UP000295345"/>
    </source>
</evidence>
<keyword evidence="1" id="KW-0808">Transferase</keyword>
<dbReference type="OrthoDB" id="3871846at2"/>
<dbReference type="RefSeq" id="WP_132818892.1">
    <property type="nucleotide sequence ID" value="NZ_SMKI01000164.1"/>
</dbReference>
<keyword evidence="1" id="KW-0418">Kinase</keyword>
<evidence type="ECO:0000256" key="1">
    <source>
        <dbReference type="ARBA" id="ARBA00022527"/>
    </source>
</evidence>
<dbReference type="Proteomes" id="UP000295345">
    <property type="component" value="Unassembled WGS sequence"/>
</dbReference>
<dbReference type="Pfam" id="PF13581">
    <property type="entry name" value="HATPase_c_2"/>
    <property type="match status" value="1"/>
</dbReference>
<keyword evidence="3" id="KW-0067">ATP-binding</keyword>
<dbReference type="GO" id="GO:0005524">
    <property type="term" value="F:ATP binding"/>
    <property type="evidence" value="ECO:0007669"/>
    <property type="project" value="UniProtKB-KW"/>
</dbReference>
<dbReference type="CDD" id="cd16936">
    <property type="entry name" value="HATPase_RsbW-like"/>
    <property type="match status" value="1"/>
</dbReference>
<accession>A0A4R4TGL3</accession>
<organism evidence="3 4">
    <name type="scientific">Streptomyces hainanensis</name>
    <dbReference type="NCBI Taxonomy" id="402648"/>
    <lineage>
        <taxon>Bacteria</taxon>
        <taxon>Bacillati</taxon>
        <taxon>Actinomycetota</taxon>
        <taxon>Actinomycetes</taxon>
        <taxon>Kitasatosporales</taxon>
        <taxon>Streptomycetaceae</taxon>
        <taxon>Streptomyces</taxon>
    </lineage>
</organism>